<evidence type="ECO:0008006" key="3">
    <source>
        <dbReference type="Google" id="ProtNLM"/>
    </source>
</evidence>
<accession>A0ABQ1SFH4</accession>
<proteinExistence type="predicted"/>
<gene>
    <name evidence="1" type="ORF">GCM10010832_02650</name>
</gene>
<sequence>MNMQKKTYLKLILVFGIFTTFWSCDDDFMETGSDLINTIELPPLYETENLVTYSKRVNRVQSNNLRLHTLADYQDPVFGNFKSSILTQLQLSVPNSDFGTDPELDSVVLTLPFYSREIEEEEFTLDSVQGDGEFFIKVYKSNHLLRNIDPGEDGEFDQNQLYYSDQISTFQPNIESEALAEVGPLNLEDFKERIELIQRSGAESIDTLSLAPRIRVHLPVQLFQEAILDKQGDLELVSNASFVNFFRGLHIVMEKANGDGVSAAFNLLDEDANVTLHYQTQRLQPNQDPENTEEEFENVWNRFRLNFDGIKVGLLEDNFLIDSSNPNTEEGEENLYLKGGAGYYSVIELFTGQDSDGDGVSDELQDLRDRDILVNDANLEFYVNEDVANSKANRINRIILFNLEDNTVLLDYFRDRTAGDSPSSSRISHLGPLLNVEDEGRRYRLRITDHINQVIASDSTNVKLGLMVTDNVNSSVQVEAETADDEIERIFRSAVEFTKGTVLHGSNSPVPEKRVKLKLQFTEIN</sequence>
<keyword evidence="2" id="KW-1185">Reference proteome</keyword>
<evidence type="ECO:0000313" key="2">
    <source>
        <dbReference type="Proteomes" id="UP000599179"/>
    </source>
</evidence>
<name>A0ABQ1SFH4_9FLAO</name>
<reference evidence="2" key="1">
    <citation type="journal article" date="2019" name="Int. J. Syst. Evol. Microbiol.">
        <title>The Global Catalogue of Microorganisms (GCM) 10K type strain sequencing project: providing services to taxonomists for standard genome sequencing and annotation.</title>
        <authorList>
            <consortium name="The Broad Institute Genomics Platform"/>
            <consortium name="The Broad Institute Genome Sequencing Center for Infectious Disease"/>
            <person name="Wu L."/>
            <person name="Ma J."/>
        </authorList>
    </citation>
    <scope>NUCLEOTIDE SEQUENCE [LARGE SCALE GENOMIC DNA]</scope>
    <source>
        <strain evidence="2">CGMCC 1.12931</strain>
    </source>
</reference>
<dbReference type="EMBL" id="BMGM01000001">
    <property type="protein sequence ID" value="GGE25375.1"/>
    <property type="molecule type" value="Genomic_DNA"/>
</dbReference>
<evidence type="ECO:0000313" key="1">
    <source>
        <dbReference type="EMBL" id="GGE25375.1"/>
    </source>
</evidence>
<dbReference type="Pfam" id="PF14092">
    <property type="entry name" value="DUF4270"/>
    <property type="match status" value="1"/>
</dbReference>
<comment type="caution">
    <text evidence="1">The sequence shown here is derived from an EMBL/GenBank/DDBJ whole genome shotgun (WGS) entry which is preliminary data.</text>
</comment>
<dbReference type="InterPro" id="IPR025366">
    <property type="entry name" value="DUF4270"/>
</dbReference>
<dbReference type="Proteomes" id="UP000599179">
    <property type="component" value="Unassembled WGS sequence"/>
</dbReference>
<organism evidence="1 2">
    <name type="scientific">Psychroflexus planctonicus</name>
    <dbReference type="NCBI Taxonomy" id="1526575"/>
    <lineage>
        <taxon>Bacteria</taxon>
        <taxon>Pseudomonadati</taxon>
        <taxon>Bacteroidota</taxon>
        <taxon>Flavobacteriia</taxon>
        <taxon>Flavobacteriales</taxon>
        <taxon>Flavobacteriaceae</taxon>
        <taxon>Psychroflexus</taxon>
    </lineage>
</organism>
<protein>
    <recommendedName>
        <fullName evidence="3">DUF4270 domain-containing protein</fullName>
    </recommendedName>
</protein>